<keyword evidence="2" id="KW-1185">Reference proteome</keyword>
<dbReference type="EMBL" id="JAVREP010000004">
    <property type="protein sequence ID" value="MDT0328433.1"/>
    <property type="molecule type" value="Genomic_DNA"/>
</dbReference>
<comment type="caution">
    <text evidence="1">The sequence shown here is derived from an EMBL/GenBank/DDBJ whole genome shotgun (WGS) entry which is preliminary data.</text>
</comment>
<reference evidence="2" key="1">
    <citation type="submission" date="2023-07" db="EMBL/GenBank/DDBJ databases">
        <title>30 novel species of actinomycetes from the DSMZ collection.</title>
        <authorList>
            <person name="Nouioui I."/>
        </authorList>
    </citation>
    <scope>NUCLEOTIDE SEQUENCE [LARGE SCALE GENOMIC DNA]</scope>
    <source>
        <strain evidence="2">DSM 44743</strain>
    </source>
</reference>
<proteinExistence type="predicted"/>
<protein>
    <submittedName>
        <fullName evidence="1">Uncharacterized protein</fullName>
    </submittedName>
</protein>
<gene>
    <name evidence="1" type="ORF">RM479_08410</name>
</gene>
<dbReference type="Proteomes" id="UP001183390">
    <property type="component" value="Unassembled WGS sequence"/>
</dbReference>
<organism evidence="1 2">
    <name type="scientific">Nocardiopsis lambiniae</name>
    <dbReference type="NCBI Taxonomy" id="3075539"/>
    <lineage>
        <taxon>Bacteria</taxon>
        <taxon>Bacillati</taxon>
        <taxon>Actinomycetota</taxon>
        <taxon>Actinomycetes</taxon>
        <taxon>Streptosporangiales</taxon>
        <taxon>Nocardiopsidaceae</taxon>
        <taxon>Nocardiopsis</taxon>
    </lineage>
</organism>
<evidence type="ECO:0000313" key="2">
    <source>
        <dbReference type="Proteomes" id="UP001183390"/>
    </source>
</evidence>
<sequence>MTVTTQRRPIPGMPPWIRALLLTVLLLGFGTMHTLGHAAHGEDASAAHAGGGHAVSGATLEPVAHTAETTSGALPELDPSSVCPAMKGPGLPLSGLYVTAFASWPEPAPAVAVPVLRRGDPPSVRAGNRPCLSELQVLRI</sequence>
<evidence type="ECO:0000313" key="1">
    <source>
        <dbReference type="EMBL" id="MDT0328433.1"/>
    </source>
</evidence>
<name>A0ABU2M6Y2_9ACTN</name>
<dbReference type="RefSeq" id="WP_311511154.1">
    <property type="nucleotide sequence ID" value="NZ_JAVREP010000004.1"/>
</dbReference>
<accession>A0ABU2M6Y2</accession>